<sequence>MINLSRVLRSPKMRQTFTIFRSSGHFGAGGWIEDTPEEIESFGIVWPSTAREILQVPEGDRALGMMTFATTVPLYTTRVEGVTAAGTSDQIEWKDELYRLISILPFSDYGFNVAVGARLSGD</sequence>
<name>A0A6M3M2R2_9ZZZZ</name>
<dbReference type="EMBL" id="MT143757">
    <property type="protein sequence ID" value="QJB02091.1"/>
    <property type="molecule type" value="Genomic_DNA"/>
</dbReference>
<organism evidence="1">
    <name type="scientific">viral metagenome</name>
    <dbReference type="NCBI Taxonomy" id="1070528"/>
    <lineage>
        <taxon>unclassified sequences</taxon>
        <taxon>metagenomes</taxon>
        <taxon>organismal metagenomes</taxon>
    </lineage>
</organism>
<accession>A0A6M3M2R2</accession>
<dbReference type="AlphaFoldDB" id="A0A6M3M2R2"/>
<evidence type="ECO:0000313" key="1">
    <source>
        <dbReference type="EMBL" id="QJB02091.1"/>
    </source>
</evidence>
<gene>
    <name evidence="1" type="ORF">MM171B01500_0009</name>
</gene>
<protein>
    <submittedName>
        <fullName evidence="1">Uncharacterized protein</fullName>
    </submittedName>
</protein>
<proteinExistence type="predicted"/>
<reference evidence="1" key="1">
    <citation type="submission" date="2020-03" db="EMBL/GenBank/DDBJ databases">
        <title>The deep terrestrial virosphere.</title>
        <authorList>
            <person name="Holmfeldt K."/>
            <person name="Nilsson E."/>
            <person name="Simone D."/>
            <person name="Lopez-Fernandez M."/>
            <person name="Wu X."/>
            <person name="de Brujin I."/>
            <person name="Lundin D."/>
            <person name="Andersson A."/>
            <person name="Bertilsson S."/>
            <person name="Dopson M."/>
        </authorList>
    </citation>
    <scope>NUCLEOTIDE SEQUENCE</scope>
    <source>
        <strain evidence="1">MM171B01500</strain>
    </source>
</reference>